<protein>
    <submittedName>
        <fullName evidence="2">ABC transporter substrate-binding protein</fullName>
    </submittedName>
</protein>
<reference evidence="2 3" key="1">
    <citation type="submission" date="2018-01" db="EMBL/GenBank/DDBJ databases">
        <title>Glutamicibacter soli strain NHPC-3 Whole genome sequence and assembly.</title>
        <authorList>
            <person name="Choudhury P."/>
            <person name="Gupta D."/>
            <person name="Sengupta K."/>
            <person name="Jawed A."/>
            <person name="Sultana N."/>
            <person name="Saha P."/>
        </authorList>
    </citation>
    <scope>NUCLEOTIDE SEQUENCE [LARGE SCALE GENOMIC DNA]</scope>
    <source>
        <strain evidence="2 3">NHPC-3</strain>
    </source>
</reference>
<dbReference type="Gene3D" id="3.90.76.10">
    <property type="entry name" value="Dipeptide-binding Protein, Domain 1"/>
    <property type="match status" value="1"/>
</dbReference>
<evidence type="ECO:0000313" key="3">
    <source>
        <dbReference type="Proteomes" id="UP000252167"/>
    </source>
</evidence>
<comment type="caution">
    <text evidence="2">The sequence shown here is derived from an EMBL/GenBank/DDBJ whole genome shotgun (WGS) entry which is preliminary data.</text>
</comment>
<dbReference type="InterPro" id="IPR039424">
    <property type="entry name" value="SBP_5"/>
</dbReference>
<dbReference type="Gene3D" id="3.10.105.10">
    <property type="entry name" value="Dipeptide-binding Protein, Domain 3"/>
    <property type="match status" value="1"/>
</dbReference>
<dbReference type="Gene3D" id="3.40.190.10">
    <property type="entry name" value="Periplasmic binding protein-like II"/>
    <property type="match status" value="1"/>
</dbReference>
<dbReference type="EMBL" id="POAF01000002">
    <property type="protein sequence ID" value="RBM02786.1"/>
    <property type="molecule type" value="Genomic_DNA"/>
</dbReference>
<dbReference type="GO" id="GO:1904680">
    <property type="term" value="F:peptide transmembrane transporter activity"/>
    <property type="evidence" value="ECO:0007669"/>
    <property type="project" value="TreeGrafter"/>
</dbReference>
<keyword evidence="3" id="KW-1185">Reference proteome</keyword>
<dbReference type="InterPro" id="IPR030678">
    <property type="entry name" value="Peptide/Ni-bd"/>
</dbReference>
<dbReference type="PIRSF" id="PIRSF002741">
    <property type="entry name" value="MppA"/>
    <property type="match status" value="1"/>
</dbReference>
<gene>
    <name evidence="2" type="ORF">C1H84_04985</name>
</gene>
<dbReference type="Pfam" id="PF00496">
    <property type="entry name" value="SBP_bac_5"/>
    <property type="match status" value="1"/>
</dbReference>
<dbReference type="PANTHER" id="PTHR30290:SF83">
    <property type="entry name" value="ABC TRANSPORTER SUBSTRATE-BINDING PROTEIN"/>
    <property type="match status" value="1"/>
</dbReference>
<organism evidence="2 3">
    <name type="scientific">Glutamicibacter soli</name>
    <dbReference type="NCBI Taxonomy" id="453836"/>
    <lineage>
        <taxon>Bacteria</taxon>
        <taxon>Bacillati</taxon>
        <taxon>Actinomycetota</taxon>
        <taxon>Actinomycetes</taxon>
        <taxon>Micrococcales</taxon>
        <taxon>Micrococcaceae</taxon>
        <taxon>Glutamicibacter</taxon>
    </lineage>
</organism>
<dbReference type="GO" id="GO:0015833">
    <property type="term" value="P:peptide transport"/>
    <property type="evidence" value="ECO:0007669"/>
    <property type="project" value="TreeGrafter"/>
</dbReference>
<evidence type="ECO:0000313" key="2">
    <source>
        <dbReference type="EMBL" id="RBM02786.1"/>
    </source>
</evidence>
<proteinExistence type="predicted"/>
<dbReference type="InterPro" id="IPR000914">
    <property type="entry name" value="SBP_5_dom"/>
</dbReference>
<dbReference type="AlphaFoldDB" id="A0A365YJB3"/>
<evidence type="ECO:0000259" key="1">
    <source>
        <dbReference type="Pfam" id="PF00496"/>
    </source>
</evidence>
<dbReference type="CDD" id="cd00995">
    <property type="entry name" value="PBP2_NikA_DppA_OppA_like"/>
    <property type="match status" value="1"/>
</dbReference>
<dbReference type="PANTHER" id="PTHR30290">
    <property type="entry name" value="PERIPLASMIC BINDING COMPONENT OF ABC TRANSPORTER"/>
    <property type="match status" value="1"/>
</dbReference>
<dbReference type="Proteomes" id="UP000252167">
    <property type="component" value="Unassembled WGS sequence"/>
</dbReference>
<sequence>MFTLFHKINKCDGSNTSANRPGMPHVGGNRMKQSRKLALVAGAASLMLAATACSGSGSQAASGNGSDIATLSFMTSEPKSIVPQKDPGSQIGMALCANLMEVNVESQELEPLAAKSVSSDDAKVWDIELQDGWTFHDGTPVTANSFADAWNATATGANAWQGNGTFVSFAGYDELNPLDGSTAKATELSGVKVVDDTHLTVTLKAPNRDFPAILSTNPTCPMPESAFDDEAAYDEAPVSNGPYKFVSWDHNQQVVMEKWDGFKGAAGFSGGAQQLVGKIYTSIDPAYTDMTAGNLDMIRNVPATMVDKAKSQLGEESLFEVKIGSKQQTLQIPAYVDELSSKALRDAVSMSIDREAIATSLLKGHAQPSDSLVPPALDSYVEGSCDACTFDPEKAKKILADDGGFDGTLVIESNSASDQQLVQAIAKQIQDNLGISVQMKPMLGTELSERRNSQKLEGAAFGLWGWSYKSSDQYLSQYETGGDGNLATAYSNPKVDKLLQAARAEMDDAKSAELFKQAEAIIIKDLPAIPLFIPTDYGLQSKCAVLNDVQGDLQYYRAGYGC</sequence>
<accession>A0A365YJB3</accession>
<dbReference type="GO" id="GO:0042597">
    <property type="term" value="C:periplasmic space"/>
    <property type="evidence" value="ECO:0007669"/>
    <property type="project" value="UniProtKB-ARBA"/>
</dbReference>
<feature type="domain" description="Solute-binding protein family 5" evidence="1">
    <location>
        <begin position="108"/>
        <end position="483"/>
    </location>
</feature>
<dbReference type="GO" id="GO:0043190">
    <property type="term" value="C:ATP-binding cassette (ABC) transporter complex"/>
    <property type="evidence" value="ECO:0007669"/>
    <property type="project" value="InterPro"/>
</dbReference>
<dbReference type="SUPFAM" id="SSF53850">
    <property type="entry name" value="Periplasmic binding protein-like II"/>
    <property type="match status" value="1"/>
</dbReference>
<name>A0A365YJB3_9MICC</name>